<evidence type="ECO:0000259" key="9">
    <source>
        <dbReference type="Pfam" id="PF07715"/>
    </source>
</evidence>
<dbReference type="RefSeq" id="WP_008584733.1">
    <property type="nucleotide sequence ID" value="NZ_CP007035.1"/>
</dbReference>
<evidence type="ECO:0000256" key="2">
    <source>
        <dbReference type="ARBA" id="ARBA00022448"/>
    </source>
</evidence>
<evidence type="ECO:0000313" key="10">
    <source>
        <dbReference type="EMBL" id="AHF15129.1"/>
    </source>
</evidence>
<protein>
    <submittedName>
        <fullName evidence="10">TonB-denpendent receptor</fullName>
    </submittedName>
</protein>
<dbReference type="InterPro" id="IPR023996">
    <property type="entry name" value="TonB-dep_OMP_SusC/RagA"/>
</dbReference>
<dbReference type="AlphaFoldDB" id="W0F0Z5"/>
<dbReference type="InterPro" id="IPR012910">
    <property type="entry name" value="Plug_dom"/>
</dbReference>
<dbReference type="KEGG" id="nso:NIASO_08070"/>
<dbReference type="InterPro" id="IPR037066">
    <property type="entry name" value="Plug_dom_sf"/>
</dbReference>
<keyword evidence="5 7" id="KW-0472">Membrane</keyword>
<keyword evidence="11" id="KW-1185">Reference proteome</keyword>
<keyword evidence="3 7" id="KW-1134">Transmembrane beta strand</keyword>
<dbReference type="eggNOG" id="COG4206">
    <property type="taxonomic scope" value="Bacteria"/>
</dbReference>
<dbReference type="Pfam" id="PF13715">
    <property type="entry name" value="CarbopepD_reg_2"/>
    <property type="match status" value="1"/>
</dbReference>
<dbReference type="NCBIfam" id="TIGR04056">
    <property type="entry name" value="OMP_RagA_SusC"/>
    <property type="match status" value="1"/>
</dbReference>
<accession>W0F0Z5</accession>
<dbReference type="HOGENOM" id="CLU_004317_0_2_10"/>
<dbReference type="Gene3D" id="2.40.170.20">
    <property type="entry name" value="TonB-dependent receptor, beta-barrel domain"/>
    <property type="match status" value="1"/>
</dbReference>
<evidence type="ECO:0000256" key="3">
    <source>
        <dbReference type="ARBA" id="ARBA00022452"/>
    </source>
</evidence>
<dbReference type="InterPro" id="IPR039426">
    <property type="entry name" value="TonB-dep_rcpt-like"/>
</dbReference>
<dbReference type="STRING" id="929713.NIASO_08070"/>
<dbReference type="PROSITE" id="PS52016">
    <property type="entry name" value="TONB_DEPENDENT_REC_3"/>
    <property type="match status" value="1"/>
</dbReference>
<comment type="subcellular location">
    <subcellularLocation>
        <location evidence="1 7">Cell outer membrane</location>
        <topology evidence="1 7">Multi-pass membrane protein</topology>
    </subcellularLocation>
</comment>
<comment type="similarity">
    <text evidence="7">Belongs to the TonB-dependent receptor family.</text>
</comment>
<evidence type="ECO:0000256" key="7">
    <source>
        <dbReference type="PROSITE-ProRule" id="PRU01360"/>
    </source>
</evidence>
<organism evidence="10 11">
    <name type="scientific">Niabella soli DSM 19437</name>
    <dbReference type="NCBI Taxonomy" id="929713"/>
    <lineage>
        <taxon>Bacteria</taxon>
        <taxon>Pseudomonadati</taxon>
        <taxon>Bacteroidota</taxon>
        <taxon>Chitinophagia</taxon>
        <taxon>Chitinophagales</taxon>
        <taxon>Chitinophagaceae</taxon>
        <taxon>Niabella</taxon>
    </lineage>
</organism>
<evidence type="ECO:0000256" key="1">
    <source>
        <dbReference type="ARBA" id="ARBA00004571"/>
    </source>
</evidence>
<gene>
    <name evidence="10" type="ORF">NIASO_08070</name>
</gene>
<keyword evidence="10" id="KW-0675">Receptor</keyword>
<sequence>MRLLSIAMKVFQQGLTGAFLLCAMVSSYAQTGRADKTKGVELKGTVTDAATHRPLPAIRVMYQDYAAAITDSTGNFILSVPDYTVTVVLQGDGYQSKEVALKGRNKVATVLYEEAFASFYDGANLPFGTQATNRIPFAVTSVQSQGNWAHTSETPDAFLQGKVAGLNAIRRSGTPNVGANLFLRGITSLYTTNQPLILVDGVIYDNSDYGGSLNSNSYTNPLAYIDIKDIDNITVIKDGASTYGTKGANGVILITTARAKELGTRIDVGAYGGVNFAPRNLPVMDAGQYRTYLGDLLQSSGATAAQAGSYPYMNDDPSNPDYYRYHHQTDWQKQVFRNSAFKNYSIKVTGGDNIAKYALSLGYMSNAGVLKGTGLTRYHTRFNADLNLSKRLTATANLSFTYNQQDLKDQGLAYKTNPIFSALIKAPLIGVNEMSAAGVQSPDITDTDIFNVSSPAALIHSASGSNNNYRFLGSVGFNYLVSKTINVNTIVAVTLDKIRENLFIPRKGVVDDTTGNDVIIDSRLGAQTKRLLSVYNDTRVTYDKVFDNIHHLTARAGMRFMAPRTELDWDLGANSATDQLKSVGNGVAALRRVGGDITRYRWLNTYLGADYSLRDKYFASFNMAVDGSSRFGKNVPGALHINGNSFAVMPSLAGAWLLSSEPFMANDRVFDLLKLRGSYSLSGNDDIMNYRARQYYISYGLTGDYAANYTSGQYYSSQNFLGTEGLVRGNFENSGLQWENVYKANLGIDAALFKERLNISLDAYRNRTYKMIVNETLPTVAGITHAYTNSGSMQTLGAEASVNGRIINRSSLKWDLGFTIARYKSTITRLPDPWNIVTPYADGYILSSVNNTPNLFYGYKTNGVYSSDAAAAADGLKVIQFSGAAVPFKGGDVRFVDVNGDKVIDEKDRQVIGDPNPDFFGSISTSVTWQRLTLDAFFTFTRGNDIYNYTRRQLESESNFNNQTTAVLNRWRADGQVTTMPRALYGDPVGNSSFSDRWIEDGSYLRLRSATLSYNLPVKTNFLRYSILYLTGNNLFTLTKYLGYDPETSATISPLGQGVDVVLEPQYRSVQVGVRFGL</sequence>
<dbReference type="Pfam" id="PF07715">
    <property type="entry name" value="Plug"/>
    <property type="match status" value="1"/>
</dbReference>
<feature type="signal peptide" evidence="8">
    <location>
        <begin position="1"/>
        <end position="29"/>
    </location>
</feature>
<feature type="domain" description="TonB-dependent receptor plug" evidence="9">
    <location>
        <begin position="134"/>
        <end position="251"/>
    </location>
</feature>
<evidence type="ECO:0000256" key="8">
    <source>
        <dbReference type="SAM" id="SignalP"/>
    </source>
</evidence>
<evidence type="ECO:0000256" key="4">
    <source>
        <dbReference type="ARBA" id="ARBA00022692"/>
    </source>
</evidence>
<evidence type="ECO:0000256" key="5">
    <source>
        <dbReference type="ARBA" id="ARBA00023136"/>
    </source>
</evidence>
<feature type="chain" id="PRO_5004787901" evidence="8">
    <location>
        <begin position="30"/>
        <end position="1078"/>
    </location>
</feature>
<keyword evidence="6 7" id="KW-0998">Cell outer membrane</keyword>
<proteinExistence type="inferred from homology"/>
<reference evidence="10 11" key="1">
    <citation type="submission" date="2013-12" db="EMBL/GenBank/DDBJ databases">
        <authorList>
            <consortium name="DOE Joint Genome Institute"/>
            <person name="Eisen J."/>
            <person name="Huntemann M."/>
            <person name="Han J."/>
            <person name="Chen A."/>
            <person name="Kyrpides N."/>
            <person name="Mavromatis K."/>
            <person name="Markowitz V."/>
            <person name="Palaniappan K."/>
            <person name="Ivanova N."/>
            <person name="Schaumberg A."/>
            <person name="Pati A."/>
            <person name="Liolios K."/>
            <person name="Nordberg H.P."/>
            <person name="Cantor M.N."/>
            <person name="Hua S.X."/>
            <person name="Woyke T."/>
        </authorList>
    </citation>
    <scope>NUCLEOTIDE SEQUENCE [LARGE SCALE GENOMIC DNA]</scope>
    <source>
        <strain evidence="11">DSM 19437</strain>
    </source>
</reference>
<dbReference type="SUPFAM" id="SSF49464">
    <property type="entry name" value="Carboxypeptidase regulatory domain-like"/>
    <property type="match status" value="1"/>
</dbReference>
<dbReference type="InterPro" id="IPR008969">
    <property type="entry name" value="CarboxyPept-like_regulatory"/>
</dbReference>
<dbReference type="EMBL" id="CP007035">
    <property type="protein sequence ID" value="AHF15129.1"/>
    <property type="molecule type" value="Genomic_DNA"/>
</dbReference>
<evidence type="ECO:0000256" key="6">
    <source>
        <dbReference type="ARBA" id="ARBA00023237"/>
    </source>
</evidence>
<dbReference type="Proteomes" id="UP000003586">
    <property type="component" value="Chromosome"/>
</dbReference>
<dbReference type="Gene3D" id="2.60.40.1120">
    <property type="entry name" value="Carboxypeptidase-like, regulatory domain"/>
    <property type="match status" value="1"/>
</dbReference>
<dbReference type="Gene3D" id="2.170.130.10">
    <property type="entry name" value="TonB-dependent receptor, plug domain"/>
    <property type="match status" value="1"/>
</dbReference>
<dbReference type="InterPro" id="IPR036942">
    <property type="entry name" value="Beta-barrel_TonB_sf"/>
</dbReference>
<dbReference type="SUPFAM" id="SSF56935">
    <property type="entry name" value="Porins"/>
    <property type="match status" value="1"/>
</dbReference>
<name>W0F0Z5_9BACT</name>
<keyword evidence="8" id="KW-0732">Signal</keyword>
<evidence type="ECO:0000313" key="11">
    <source>
        <dbReference type="Proteomes" id="UP000003586"/>
    </source>
</evidence>
<dbReference type="OrthoDB" id="830178at2"/>
<keyword evidence="4 7" id="KW-0812">Transmembrane</keyword>
<keyword evidence="2 7" id="KW-0813">Transport</keyword>
<dbReference type="GO" id="GO:0009279">
    <property type="term" value="C:cell outer membrane"/>
    <property type="evidence" value="ECO:0007669"/>
    <property type="project" value="UniProtKB-SubCell"/>
</dbReference>